<dbReference type="Gene3D" id="3.40.50.2300">
    <property type="match status" value="1"/>
</dbReference>
<dbReference type="RefSeq" id="WP_277522216.1">
    <property type="nucleotide sequence ID" value="NZ_JAMQOT010000004.1"/>
</dbReference>
<dbReference type="InterPro" id="IPR011006">
    <property type="entry name" value="CheY-like_superfamily"/>
</dbReference>
<feature type="modified residue" description="4-aspartylphosphate" evidence="1">
    <location>
        <position position="54"/>
    </location>
</feature>
<dbReference type="Proteomes" id="UP001154061">
    <property type="component" value="Unassembled WGS sequence"/>
</dbReference>
<dbReference type="PROSITE" id="PS50110">
    <property type="entry name" value="RESPONSE_REGULATORY"/>
    <property type="match status" value="1"/>
</dbReference>
<evidence type="ECO:0000313" key="4">
    <source>
        <dbReference type="Proteomes" id="UP001154061"/>
    </source>
</evidence>
<dbReference type="EMBL" id="JAMQOT010000004">
    <property type="protein sequence ID" value="MDF9746679.1"/>
    <property type="molecule type" value="Genomic_DNA"/>
</dbReference>
<feature type="domain" description="Response regulatory" evidence="2">
    <location>
        <begin position="8"/>
        <end position="114"/>
    </location>
</feature>
<name>A0A9Q4L307_9EURY</name>
<accession>A0A9Q4L307</accession>
<evidence type="ECO:0000256" key="1">
    <source>
        <dbReference type="PROSITE-ProRule" id="PRU00169"/>
    </source>
</evidence>
<comment type="caution">
    <text evidence="3">The sequence shown here is derived from an EMBL/GenBank/DDBJ whole genome shotgun (WGS) entry which is preliminary data.</text>
</comment>
<dbReference type="Pfam" id="PF08663">
    <property type="entry name" value="HalX"/>
    <property type="match status" value="1"/>
</dbReference>
<dbReference type="GO" id="GO:0000160">
    <property type="term" value="P:phosphorelay signal transduction system"/>
    <property type="evidence" value="ECO:0007669"/>
    <property type="project" value="InterPro"/>
</dbReference>
<protein>
    <submittedName>
        <fullName evidence="3">HoxA-like transcriptional regulator</fullName>
    </submittedName>
</protein>
<proteinExistence type="predicted"/>
<organism evidence="3 4">
    <name type="scientific">Natrinema salsiterrestre</name>
    <dbReference type="NCBI Taxonomy" id="2950540"/>
    <lineage>
        <taxon>Archaea</taxon>
        <taxon>Methanobacteriati</taxon>
        <taxon>Methanobacteriota</taxon>
        <taxon>Stenosarchaea group</taxon>
        <taxon>Halobacteria</taxon>
        <taxon>Halobacteriales</taxon>
        <taxon>Natrialbaceae</taxon>
        <taxon>Natrinema</taxon>
    </lineage>
</organism>
<keyword evidence="4" id="KW-1185">Reference proteome</keyword>
<reference evidence="3" key="1">
    <citation type="submission" date="2022-06" db="EMBL/GenBank/DDBJ databases">
        <title>Natrinema sp. a new haloarchaeum isolate from saline soil.</title>
        <authorList>
            <person name="Strakova D."/>
            <person name="Galisteo C."/>
            <person name="Sanchez-Porro C."/>
            <person name="Ventosa A."/>
        </authorList>
    </citation>
    <scope>NUCLEOTIDE SEQUENCE</scope>
    <source>
        <strain evidence="3">S1CR25-10</strain>
    </source>
</reference>
<keyword evidence="1" id="KW-0597">Phosphoprotein</keyword>
<dbReference type="InterPro" id="IPR013971">
    <property type="entry name" value="HalX_domain"/>
</dbReference>
<dbReference type="InterPro" id="IPR001789">
    <property type="entry name" value="Sig_transdc_resp-reg_receiver"/>
</dbReference>
<evidence type="ECO:0000313" key="3">
    <source>
        <dbReference type="EMBL" id="MDF9746679.1"/>
    </source>
</evidence>
<gene>
    <name evidence="3" type="ORF">NDI89_13900</name>
</gene>
<evidence type="ECO:0000259" key="2">
    <source>
        <dbReference type="PROSITE" id="PS50110"/>
    </source>
</evidence>
<sequence length="200" mass="21850">MVSGNVPTVLVAVDDPDVRARFQSWLTRDYRVETATNGDGVLSAIEAVDAVLVDRELRTAAGTPVVDELEGRPAVRTTSIVHDSHESSRHCDIDDGLVRPVSRAALSETVDRLLRRGRYDELVAECATLAAECGALEARTGGRSSLEFDGNYVAARHRLEEVFSELDDLLRSFDGEDFRAVFETCTVEAARGLQQAGERS</sequence>
<dbReference type="AlphaFoldDB" id="A0A9Q4L307"/>
<dbReference type="SUPFAM" id="SSF52172">
    <property type="entry name" value="CheY-like"/>
    <property type="match status" value="1"/>
</dbReference>